<accession>A0A383BV12</accession>
<name>A0A383BV12_9ZZZZ</name>
<feature type="non-terminal residue" evidence="1">
    <location>
        <position position="186"/>
    </location>
</feature>
<sequence length="186" mass="19469">MASEAEIERLYQLFVANGGGSLSFSGTNLTPKQYSEAVAASNLTPLEMAQLESKQHQYNRQAALNSIANEIEANNFSNPYAARGAYGNSLFSALGSSPGATQAGLLNNAFSGFSSAEMATIFAGVLSQTGVDLEKILKIAGLSALGIGMYTSLTNHTNNQTANIPSTLQDVSALSSMNEQFGEQGD</sequence>
<reference evidence="1" key="1">
    <citation type="submission" date="2018-05" db="EMBL/GenBank/DDBJ databases">
        <authorList>
            <person name="Lanie J.A."/>
            <person name="Ng W.-L."/>
            <person name="Kazmierczak K.M."/>
            <person name="Andrzejewski T.M."/>
            <person name="Davidsen T.M."/>
            <person name="Wayne K.J."/>
            <person name="Tettelin H."/>
            <person name="Glass J.I."/>
            <person name="Rusch D."/>
            <person name="Podicherti R."/>
            <person name="Tsui H.-C.T."/>
            <person name="Winkler M.E."/>
        </authorList>
    </citation>
    <scope>NUCLEOTIDE SEQUENCE</scope>
</reference>
<gene>
    <name evidence="1" type="ORF">METZ01_LOCUS476575</name>
</gene>
<dbReference type="AlphaFoldDB" id="A0A383BV12"/>
<dbReference type="EMBL" id="UINC01203456">
    <property type="protein sequence ID" value="SVE23721.1"/>
    <property type="molecule type" value="Genomic_DNA"/>
</dbReference>
<protein>
    <submittedName>
        <fullName evidence="1">Uncharacterized protein</fullName>
    </submittedName>
</protein>
<proteinExistence type="predicted"/>
<evidence type="ECO:0000313" key="1">
    <source>
        <dbReference type="EMBL" id="SVE23721.1"/>
    </source>
</evidence>
<organism evidence="1">
    <name type="scientific">marine metagenome</name>
    <dbReference type="NCBI Taxonomy" id="408172"/>
    <lineage>
        <taxon>unclassified sequences</taxon>
        <taxon>metagenomes</taxon>
        <taxon>ecological metagenomes</taxon>
    </lineage>
</organism>